<gene>
    <name evidence="1" type="ORF">AB0H72_01510</name>
</gene>
<protein>
    <submittedName>
        <fullName evidence="1">Uncharacterized protein</fullName>
    </submittedName>
</protein>
<evidence type="ECO:0000313" key="1">
    <source>
        <dbReference type="EMBL" id="MEV0361352.1"/>
    </source>
</evidence>
<accession>A0ABV3F0X2</accession>
<reference evidence="1 2" key="1">
    <citation type="submission" date="2024-06" db="EMBL/GenBank/DDBJ databases">
        <title>The Natural Products Discovery Center: Release of the First 8490 Sequenced Strains for Exploring Actinobacteria Biosynthetic Diversity.</title>
        <authorList>
            <person name="Kalkreuter E."/>
            <person name="Kautsar S.A."/>
            <person name="Yang D."/>
            <person name="Bader C.D."/>
            <person name="Teijaro C.N."/>
            <person name="Fluegel L."/>
            <person name="Davis C.M."/>
            <person name="Simpson J.R."/>
            <person name="Lauterbach L."/>
            <person name="Steele A.D."/>
            <person name="Gui C."/>
            <person name="Meng S."/>
            <person name="Li G."/>
            <person name="Viehrig K."/>
            <person name="Ye F."/>
            <person name="Su P."/>
            <person name="Kiefer A.F."/>
            <person name="Nichols A."/>
            <person name="Cepeda A.J."/>
            <person name="Yan W."/>
            <person name="Fan B."/>
            <person name="Jiang Y."/>
            <person name="Adhikari A."/>
            <person name="Zheng C.-J."/>
            <person name="Schuster L."/>
            <person name="Cowan T.M."/>
            <person name="Smanski M.J."/>
            <person name="Chevrette M.G."/>
            <person name="De Carvalho L.P.S."/>
            <person name="Shen B."/>
        </authorList>
    </citation>
    <scope>NUCLEOTIDE SEQUENCE [LARGE SCALE GENOMIC DNA]</scope>
    <source>
        <strain evidence="1 2">NPDC050671</strain>
    </source>
</reference>
<dbReference type="Proteomes" id="UP001551658">
    <property type="component" value="Unassembled WGS sequence"/>
</dbReference>
<dbReference type="EMBL" id="JBFAIH010000001">
    <property type="protein sequence ID" value="MEV0361352.1"/>
    <property type="molecule type" value="Genomic_DNA"/>
</dbReference>
<dbReference type="RefSeq" id="WP_357972088.1">
    <property type="nucleotide sequence ID" value="NZ_JBFAIH010000001.1"/>
</dbReference>
<comment type="caution">
    <text evidence="1">The sequence shown here is derived from an EMBL/GenBank/DDBJ whole genome shotgun (WGS) entry which is preliminary data.</text>
</comment>
<proteinExistence type="predicted"/>
<name>A0ABV3F0X2_9NOCA</name>
<organism evidence="1 2">
    <name type="scientific">Nocardia fusca</name>
    <dbReference type="NCBI Taxonomy" id="941183"/>
    <lineage>
        <taxon>Bacteria</taxon>
        <taxon>Bacillati</taxon>
        <taxon>Actinomycetota</taxon>
        <taxon>Actinomycetes</taxon>
        <taxon>Mycobacteriales</taxon>
        <taxon>Nocardiaceae</taxon>
        <taxon>Nocardia</taxon>
    </lineage>
</organism>
<sequence>MASPPAGRRAAYPWSLVLEAQGGLADNTHVGKIVLEAAPQI</sequence>
<evidence type="ECO:0000313" key="2">
    <source>
        <dbReference type="Proteomes" id="UP001551658"/>
    </source>
</evidence>
<keyword evidence="2" id="KW-1185">Reference proteome</keyword>